<evidence type="ECO:0000313" key="3">
    <source>
        <dbReference type="EMBL" id="VDM78854.1"/>
    </source>
</evidence>
<evidence type="ECO:0000256" key="2">
    <source>
        <dbReference type="SAM" id="MobiDB-lite"/>
    </source>
</evidence>
<dbReference type="PANTHER" id="PTHR24637">
    <property type="entry name" value="COLLAGEN"/>
    <property type="match status" value="1"/>
</dbReference>
<keyword evidence="1" id="KW-0677">Repeat</keyword>
<organism evidence="3 4">
    <name type="scientific">Strongylus vulgaris</name>
    <name type="common">Blood worm</name>
    <dbReference type="NCBI Taxonomy" id="40348"/>
    <lineage>
        <taxon>Eukaryota</taxon>
        <taxon>Metazoa</taxon>
        <taxon>Ecdysozoa</taxon>
        <taxon>Nematoda</taxon>
        <taxon>Chromadorea</taxon>
        <taxon>Rhabditida</taxon>
        <taxon>Rhabditina</taxon>
        <taxon>Rhabditomorpha</taxon>
        <taxon>Strongyloidea</taxon>
        <taxon>Strongylidae</taxon>
        <taxon>Strongylus</taxon>
    </lineage>
</organism>
<dbReference type="Proteomes" id="UP000270094">
    <property type="component" value="Unassembled WGS sequence"/>
</dbReference>
<name>A0A3P7JKB3_STRVU</name>
<keyword evidence="4" id="KW-1185">Reference proteome</keyword>
<gene>
    <name evidence="3" type="ORF">SVUK_LOCUS13852</name>
</gene>
<evidence type="ECO:0000313" key="4">
    <source>
        <dbReference type="Proteomes" id="UP000270094"/>
    </source>
</evidence>
<dbReference type="InterPro" id="IPR008160">
    <property type="entry name" value="Collagen"/>
</dbReference>
<dbReference type="AlphaFoldDB" id="A0A3P7JKB3"/>
<proteinExistence type="predicted"/>
<dbReference type="PANTHER" id="PTHR24637:SF421">
    <property type="entry name" value="CUTICLE COLLAGEN DPY-2"/>
    <property type="match status" value="1"/>
</dbReference>
<feature type="region of interest" description="Disordered" evidence="2">
    <location>
        <begin position="58"/>
        <end position="98"/>
    </location>
</feature>
<reference evidence="3 4" key="1">
    <citation type="submission" date="2018-11" db="EMBL/GenBank/DDBJ databases">
        <authorList>
            <consortium name="Pathogen Informatics"/>
        </authorList>
    </citation>
    <scope>NUCLEOTIDE SEQUENCE [LARGE SCALE GENOMIC DNA]</scope>
</reference>
<protein>
    <recommendedName>
        <fullName evidence="5">Collagen IV NC1 domain-containing protein</fullName>
    </recommendedName>
</protein>
<dbReference type="EMBL" id="UYYB01103139">
    <property type="protein sequence ID" value="VDM78854.1"/>
    <property type="molecule type" value="Genomic_DNA"/>
</dbReference>
<dbReference type="OrthoDB" id="8939548at2759"/>
<sequence>FVNKIRSGRWGVKPFEFKSVLERVQCICTKLGYLTYLGEPGKPGHAGLVGVPGYTGHPGRAGDRGVRGPPGDNAIAGEGMKGPQGLAGPQGAKGPPGTPGEDLLSGGLLILESNYLLPLQYGAYGERGSAGPPGEPGMPSTYCPSDCGVNTIIAGTESVAQFEVSDNSNFCYSACPG</sequence>
<evidence type="ECO:0000256" key="1">
    <source>
        <dbReference type="ARBA" id="ARBA00022737"/>
    </source>
</evidence>
<evidence type="ECO:0008006" key="5">
    <source>
        <dbReference type="Google" id="ProtNLM"/>
    </source>
</evidence>
<dbReference type="Pfam" id="PF01391">
    <property type="entry name" value="Collagen"/>
    <property type="match status" value="1"/>
</dbReference>
<accession>A0A3P7JKB3</accession>
<feature type="non-terminal residue" evidence="3">
    <location>
        <position position="1"/>
    </location>
</feature>